<proteinExistence type="predicted"/>
<organism evidence="2 3">
    <name type="scientific">Enterovibrio norvegicus DSM 15893</name>
    <dbReference type="NCBI Taxonomy" id="1121869"/>
    <lineage>
        <taxon>Bacteria</taxon>
        <taxon>Pseudomonadati</taxon>
        <taxon>Pseudomonadota</taxon>
        <taxon>Gammaproteobacteria</taxon>
        <taxon>Vibrionales</taxon>
        <taxon>Vibrionaceae</taxon>
        <taxon>Enterovibrio</taxon>
    </lineage>
</organism>
<dbReference type="OrthoDB" id="332829at2"/>
<reference evidence="2 3" key="1">
    <citation type="submission" date="2016-10" db="EMBL/GenBank/DDBJ databases">
        <authorList>
            <person name="de Groot N.N."/>
        </authorList>
    </citation>
    <scope>NUCLEOTIDE SEQUENCE [LARGE SCALE GENOMIC DNA]</scope>
    <source>
        <strain evidence="2 3">DSM 15893</strain>
    </source>
</reference>
<evidence type="ECO:0000313" key="2">
    <source>
        <dbReference type="EMBL" id="SFP06505.1"/>
    </source>
</evidence>
<dbReference type="EMBL" id="FOWR01000007">
    <property type="protein sequence ID" value="SFP06505.1"/>
    <property type="molecule type" value="Genomic_DNA"/>
</dbReference>
<dbReference type="AlphaFoldDB" id="A0A1I5MAD4"/>
<dbReference type="Pfam" id="PF06291">
    <property type="entry name" value="Lambda_Bor"/>
    <property type="match status" value="1"/>
</dbReference>
<dbReference type="InterPro" id="IPR010438">
    <property type="entry name" value="Lambda_Bor"/>
</dbReference>
<dbReference type="Proteomes" id="UP000182692">
    <property type="component" value="Unassembled WGS sequence"/>
</dbReference>
<sequence>MKKTAVLVVGALMLSGCAQQTFVVNDKQGNLEEETMQSFFVSGIGQKKTIDAASVCSGAENVAKVEVQQTFLDGFLGFVTFGIYTPRDARVYCR</sequence>
<gene>
    <name evidence="2" type="ORF">SAMN03084138_01239</name>
</gene>
<name>A0A1I5MAD4_9GAMM</name>
<dbReference type="PROSITE" id="PS51257">
    <property type="entry name" value="PROKAR_LIPOPROTEIN"/>
    <property type="match status" value="1"/>
</dbReference>
<accession>A0A1I5MAD4</accession>
<dbReference type="GeneID" id="35872131"/>
<dbReference type="RefSeq" id="WP_074925879.1">
    <property type="nucleotide sequence ID" value="NZ_FOWR01000007.1"/>
</dbReference>
<evidence type="ECO:0000313" key="3">
    <source>
        <dbReference type="Proteomes" id="UP000182692"/>
    </source>
</evidence>
<evidence type="ECO:0000256" key="1">
    <source>
        <dbReference type="SAM" id="SignalP"/>
    </source>
</evidence>
<feature type="signal peptide" evidence="1">
    <location>
        <begin position="1"/>
        <end position="18"/>
    </location>
</feature>
<protein>
    <submittedName>
        <fullName evidence="2">Bor protein</fullName>
    </submittedName>
</protein>
<keyword evidence="1" id="KW-0732">Signal</keyword>
<feature type="chain" id="PRO_5010361300" evidence="1">
    <location>
        <begin position="19"/>
        <end position="94"/>
    </location>
</feature>